<keyword evidence="4 5" id="KW-0732">Signal</keyword>
<proteinExistence type="inferred from homology"/>
<dbReference type="EMBL" id="QMKK01000054">
    <property type="protein sequence ID" value="RAX38064.1"/>
    <property type="molecule type" value="Genomic_DNA"/>
</dbReference>
<evidence type="ECO:0000256" key="5">
    <source>
        <dbReference type="SAM" id="SignalP"/>
    </source>
</evidence>
<sequence length="695" mass="77102">MRHFRPIGLLAALTIATSAIAISAHAAEPTVPPVPPVFPAEGKIKYVERNSILEFKALPEYHEPAWVTEKFVKTGKLPPVKDRLPKEPLVFKTGNMPDGIGVYGDTLRHVIGGRPEGWNYGAGQTQGWGGIDIGLSECLTRTAPLFQVEAKDTEPLPNLAKSWEWSPDGHKLTMHLIEGAKWSDGAPFNADDIMFYWDDEVIDPNVSPLGGGASPEAFGEGTTLKKIDDYTIEWTFKDAFPKQYLYTMAYPSFCPGPSHILKPQHPKYSKNTYDQFKNAFPPEYMNMPVMGGWVPVEYRSDDIIVMRRNPYYWKVDEKGNQLPYLNELHYKLSTWADRDVQAVAGSGDLSNLEQPENFVASLKRAAQPDAPARLAFGPRLIGYNLQMNFSANGWGNPDARAQAVRDLNRNEDFRKAVTMALDRKALGESLVKGPFTAIYPGGLSSGSSFYDRNSTVYYPFDLAAAKAELAKAGLKDTDGDGIVNFPAGVNGGKDVEITLLVSSDYTTDKSLAEGVVSQMEKLGLRVIINALVGPKRDDANYSGRFDWMVRRNTTELASVVQNTEQLAPVGPRTSWNHRAPESGQLDLMPFEKDMVDVVNKFITSKDNDERVALMKQFQKISTEHLYNIGLTEYPGALIINKRFSNVPPGTPIFLFNWAEDSIIRERLWVAADKQGKYELFPEELPGAPGGAGPIK</sequence>
<dbReference type="SUPFAM" id="SSF53850">
    <property type="entry name" value="Periplasmic binding protein-like II"/>
    <property type="match status" value="1"/>
</dbReference>
<feature type="domain" description="Solute-binding protein family 5" evidence="6">
    <location>
        <begin position="155"/>
        <end position="555"/>
    </location>
</feature>
<dbReference type="OrthoDB" id="9803988at2"/>
<evidence type="ECO:0000313" key="7">
    <source>
        <dbReference type="EMBL" id="RAX38064.1"/>
    </source>
</evidence>
<dbReference type="AlphaFoldDB" id="A0A329Y7W8"/>
<feature type="signal peptide" evidence="5">
    <location>
        <begin position="1"/>
        <end position="26"/>
    </location>
</feature>
<comment type="subcellular location">
    <subcellularLocation>
        <location evidence="1">Periplasm</location>
    </subcellularLocation>
</comment>
<dbReference type="Gene3D" id="3.40.190.10">
    <property type="entry name" value="Periplasmic binding protein-like II"/>
    <property type="match status" value="1"/>
</dbReference>
<evidence type="ECO:0000313" key="8">
    <source>
        <dbReference type="Proteomes" id="UP000251205"/>
    </source>
</evidence>
<evidence type="ECO:0000256" key="3">
    <source>
        <dbReference type="ARBA" id="ARBA00022448"/>
    </source>
</evidence>
<dbReference type="Gene3D" id="3.10.105.10">
    <property type="entry name" value="Dipeptide-binding Protein, Domain 3"/>
    <property type="match status" value="1"/>
</dbReference>
<dbReference type="Pfam" id="PF00496">
    <property type="entry name" value="SBP_bac_5"/>
    <property type="match status" value="1"/>
</dbReference>
<evidence type="ECO:0000256" key="2">
    <source>
        <dbReference type="ARBA" id="ARBA00005695"/>
    </source>
</evidence>
<organism evidence="7 8">
    <name type="scientific">Rhizobium tropici</name>
    <dbReference type="NCBI Taxonomy" id="398"/>
    <lineage>
        <taxon>Bacteria</taxon>
        <taxon>Pseudomonadati</taxon>
        <taxon>Pseudomonadota</taxon>
        <taxon>Alphaproteobacteria</taxon>
        <taxon>Hyphomicrobiales</taxon>
        <taxon>Rhizobiaceae</taxon>
        <taxon>Rhizobium/Agrobacterium group</taxon>
        <taxon>Rhizobium</taxon>
    </lineage>
</organism>
<accession>A0A329Y7W8</accession>
<dbReference type="RefSeq" id="WP_112344560.1">
    <property type="nucleotide sequence ID" value="NZ_QMKK01000054.1"/>
</dbReference>
<dbReference type="GO" id="GO:1904680">
    <property type="term" value="F:peptide transmembrane transporter activity"/>
    <property type="evidence" value="ECO:0007669"/>
    <property type="project" value="TreeGrafter"/>
</dbReference>
<dbReference type="PANTHER" id="PTHR30290:SF9">
    <property type="entry name" value="OLIGOPEPTIDE-BINDING PROTEIN APPA"/>
    <property type="match status" value="1"/>
</dbReference>
<comment type="caution">
    <text evidence="7">The sequence shown here is derived from an EMBL/GenBank/DDBJ whole genome shotgun (WGS) entry which is preliminary data.</text>
</comment>
<gene>
    <name evidence="7" type="ORF">DQ393_25870</name>
</gene>
<comment type="similarity">
    <text evidence="2">Belongs to the bacterial solute-binding protein 5 family.</text>
</comment>
<protein>
    <submittedName>
        <fullName evidence="7">ABC transporter substrate-binding protein</fullName>
    </submittedName>
</protein>
<keyword evidence="3" id="KW-0813">Transport</keyword>
<dbReference type="InterPro" id="IPR000914">
    <property type="entry name" value="SBP_5_dom"/>
</dbReference>
<reference evidence="7 8" key="1">
    <citation type="submission" date="2018-06" db="EMBL/GenBank/DDBJ databases">
        <title>Whole Genome Sequence of an efficient microsymbiont, Rhizobium tropici.</title>
        <authorList>
            <person name="Srinivasan R."/>
            <person name="Singh H.V."/>
            <person name="Srivastava R."/>
            <person name="Kumari B."/>
            <person name="Radhakrishna A."/>
        </authorList>
    </citation>
    <scope>NUCLEOTIDE SEQUENCE [LARGE SCALE GENOMIC DNA]</scope>
    <source>
        <strain evidence="7 8">IGFRI Rhizo-19</strain>
    </source>
</reference>
<evidence type="ECO:0000256" key="1">
    <source>
        <dbReference type="ARBA" id="ARBA00004418"/>
    </source>
</evidence>
<feature type="chain" id="PRO_5016260346" evidence="5">
    <location>
        <begin position="27"/>
        <end position="695"/>
    </location>
</feature>
<evidence type="ECO:0000256" key="4">
    <source>
        <dbReference type="ARBA" id="ARBA00022729"/>
    </source>
</evidence>
<dbReference type="GO" id="GO:0015833">
    <property type="term" value="P:peptide transport"/>
    <property type="evidence" value="ECO:0007669"/>
    <property type="project" value="TreeGrafter"/>
</dbReference>
<dbReference type="PANTHER" id="PTHR30290">
    <property type="entry name" value="PERIPLASMIC BINDING COMPONENT OF ABC TRANSPORTER"/>
    <property type="match status" value="1"/>
</dbReference>
<evidence type="ECO:0000259" key="6">
    <source>
        <dbReference type="Pfam" id="PF00496"/>
    </source>
</evidence>
<dbReference type="CDD" id="cd08500">
    <property type="entry name" value="PBP2_NikA_DppA_OppA_like_4"/>
    <property type="match status" value="1"/>
</dbReference>
<name>A0A329Y7W8_RHITR</name>
<dbReference type="Proteomes" id="UP000251205">
    <property type="component" value="Unassembled WGS sequence"/>
</dbReference>
<dbReference type="InterPro" id="IPR039424">
    <property type="entry name" value="SBP_5"/>
</dbReference>